<proteinExistence type="predicted"/>
<comment type="caution">
    <text evidence="1">The sequence shown here is derived from an EMBL/GenBank/DDBJ whole genome shotgun (WGS) entry which is preliminary data.</text>
</comment>
<dbReference type="Proteomes" id="UP000028091">
    <property type="component" value="Unassembled WGS sequence"/>
</dbReference>
<dbReference type="OrthoDB" id="1753424at2"/>
<sequence length="337" mass="39618">MLRLDLLENAMDSFDESIAYFIRAEDKGESRYYKFSILLIAHTTELMLKEILKEKGHYLLIYTDIDKINSNRLSYAHTVNLEQSLNRLNLVGISIPEYIVKKIRNLYNERNKIQHFEIKLSEGEASKIVSEGIVAIKYLLEEVVGNNLNDYLEEDLIEEMNKIQSLFNSYIQAAKDKISDKNSSLLTYELFPNRMIKLPCPSCGEKYIVKEEGVIKCYICSNEFLNIKDCIENDAHCYISDVCERELNRRRNSGKYLIDYCKSCSTDNCYYNENKDSWFCVTCFYNYENTACQNCGNPTLYKQVGFYYDFYQDMESEFICSDCANQSTKYFEIRDWE</sequence>
<dbReference type="eggNOG" id="COG0675">
    <property type="taxonomic scope" value="Bacteria"/>
</dbReference>
<reference evidence="1 2" key="1">
    <citation type="submission" date="2012-09" db="EMBL/GenBank/DDBJ databases">
        <title>Genome Sequence of Bacillus sp. DW5-4.</title>
        <authorList>
            <person name="Lai Q."/>
            <person name="Liu Y."/>
            <person name="Shao Z."/>
        </authorList>
    </citation>
    <scope>NUCLEOTIDE SEQUENCE [LARGE SCALE GENOMIC DNA]</scope>
    <source>
        <strain evidence="1 2">DW5-4</strain>
    </source>
</reference>
<accession>A0A081L7A8</accession>
<keyword evidence="2" id="KW-1185">Reference proteome</keyword>
<dbReference type="AlphaFoldDB" id="A0A081L7A8"/>
<dbReference type="EMBL" id="JOTP01000031">
    <property type="protein sequence ID" value="KEP25134.1"/>
    <property type="molecule type" value="Genomic_DNA"/>
</dbReference>
<evidence type="ECO:0000313" key="1">
    <source>
        <dbReference type="EMBL" id="KEP25134.1"/>
    </source>
</evidence>
<dbReference type="RefSeq" id="WP_034324661.1">
    <property type="nucleotide sequence ID" value="NZ_JOTP01000031.1"/>
</dbReference>
<evidence type="ECO:0000313" key="2">
    <source>
        <dbReference type="Proteomes" id="UP000028091"/>
    </source>
</evidence>
<name>A0A081L7A8_9BACI</name>
<protein>
    <submittedName>
        <fullName evidence="1">Uncharacterized protein</fullName>
    </submittedName>
</protein>
<gene>
    <name evidence="1" type="ORF">BA70_11875</name>
</gene>
<organism evidence="1 2">
    <name type="scientific">Bacillus zhangzhouensis</name>
    <dbReference type="NCBI Taxonomy" id="1178540"/>
    <lineage>
        <taxon>Bacteria</taxon>
        <taxon>Bacillati</taxon>
        <taxon>Bacillota</taxon>
        <taxon>Bacilli</taxon>
        <taxon>Bacillales</taxon>
        <taxon>Bacillaceae</taxon>
        <taxon>Bacillus</taxon>
    </lineage>
</organism>